<feature type="compositionally biased region" description="Basic and acidic residues" evidence="1">
    <location>
        <begin position="178"/>
        <end position="187"/>
    </location>
</feature>
<dbReference type="NCBIfam" id="NF040801">
    <property type="entry name" value="spore_GerD"/>
    <property type="match status" value="1"/>
</dbReference>
<evidence type="ECO:0000256" key="2">
    <source>
        <dbReference type="SAM" id="SignalP"/>
    </source>
</evidence>
<feature type="domain" description="Spore germination GerD central core" evidence="3">
    <location>
        <begin position="66"/>
        <end position="177"/>
    </location>
</feature>
<feature type="chain" id="PRO_5003893856" evidence="2">
    <location>
        <begin position="24"/>
        <end position="209"/>
    </location>
</feature>
<evidence type="ECO:0000313" key="5">
    <source>
        <dbReference type="Proteomes" id="UP000006315"/>
    </source>
</evidence>
<dbReference type="GeneID" id="89469337"/>
<dbReference type="STRING" id="1131731.BAZO_11679"/>
<reference evidence="4 5" key="1">
    <citation type="journal article" date="2012" name="Front. Microbiol.">
        <title>Redundancy and modularity in membrane-associated dissimilatory nitrate reduction in Bacillus.</title>
        <authorList>
            <person name="Heylen K."/>
            <person name="Keltjens J."/>
        </authorList>
    </citation>
    <scope>NUCLEOTIDE SEQUENCE [LARGE SCALE GENOMIC DNA]</scope>
    <source>
        <strain evidence="4 5">LMG 9581</strain>
    </source>
</reference>
<name>K6DAM8_SCHAZ</name>
<protein>
    <submittedName>
        <fullName evidence="4">Spore germination protein GerD</fullName>
    </submittedName>
</protein>
<organism evidence="4 5">
    <name type="scientific">Schinkia azotoformans LMG 9581</name>
    <dbReference type="NCBI Taxonomy" id="1131731"/>
    <lineage>
        <taxon>Bacteria</taxon>
        <taxon>Bacillati</taxon>
        <taxon>Bacillota</taxon>
        <taxon>Bacilli</taxon>
        <taxon>Bacillales</taxon>
        <taxon>Bacillaceae</taxon>
        <taxon>Calidifontibacillus/Schinkia group</taxon>
        <taxon>Schinkia</taxon>
    </lineage>
</organism>
<evidence type="ECO:0000313" key="4">
    <source>
        <dbReference type="EMBL" id="EKN65128.1"/>
    </source>
</evidence>
<feature type="compositionally biased region" description="Gly residues" evidence="1">
    <location>
        <begin position="188"/>
        <end position="209"/>
    </location>
</feature>
<dbReference type="Proteomes" id="UP000006315">
    <property type="component" value="Unassembled WGS sequence"/>
</dbReference>
<gene>
    <name evidence="4" type="ORF">BAZO_11679</name>
</gene>
<evidence type="ECO:0000256" key="1">
    <source>
        <dbReference type="SAM" id="MobiDB-lite"/>
    </source>
</evidence>
<dbReference type="InterPro" id="IPR041262">
    <property type="entry name" value="GerD_central"/>
</dbReference>
<sequence>MKRISLMLLVLLLFFLLNGCAPADQGNGQSADYEGTKKLVVDILKTDEGKKAIEDVLNDDKTKAKLIMDEMVVKETIKGALTSKEAEDFWKKQFDDPKFAESFAKSMQKEHEKLMKELMKDPDYQKAMIEILKNPEMEKQITDAMKTQKYRDQMKTVMIETMGSPLFKAKMQDLLIKGAEELQKQGKEGGNSGGESSGGGDSGEGGGGQ</sequence>
<evidence type="ECO:0000259" key="3">
    <source>
        <dbReference type="Pfam" id="PF17898"/>
    </source>
</evidence>
<dbReference type="Pfam" id="PF17898">
    <property type="entry name" value="GerD"/>
    <property type="match status" value="1"/>
</dbReference>
<feature type="signal peptide" evidence="2">
    <location>
        <begin position="1"/>
        <end position="23"/>
    </location>
</feature>
<dbReference type="AlphaFoldDB" id="K6DAM8"/>
<dbReference type="RefSeq" id="WP_003331689.1">
    <property type="nucleotide sequence ID" value="NZ_AJLR01000110.1"/>
</dbReference>
<proteinExistence type="predicted"/>
<accession>K6DAM8</accession>
<comment type="caution">
    <text evidence="4">The sequence shown here is derived from an EMBL/GenBank/DDBJ whole genome shotgun (WGS) entry which is preliminary data.</text>
</comment>
<keyword evidence="5" id="KW-1185">Reference proteome</keyword>
<dbReference type="EMBL" id="AJLR01000110">
    <property type="protein sequence ID" value="EKN65128.1"/>
    <property type="molecule type" value="Genomic_DNA"/>
</dbReference>
<keyword evidence="2" id="KW-0732">Signal</keyword>
<dbReference type="PATRIC" id="fig|1131731.3.peg.2393"/>
<feature type="region of interest" description="Disordered" evidence="1">
    <location>
        <begin position="178"/>
        <end position="209"/>
    </location>
</feature>